<accession>A0AAW1QPT4</accession>
<evidence type="ECO:0000313" key="4">
    <source>
        <dbReference type="Proteomes" id="UP001489004"/>
    </source>
</evidence>
<comment type="similarity">
    <text evidence="1">Belongs to the CCZ1 family.</text>
</comment>
<dbReference type="PANTHER" id="PTHR13056">
    <property type="entry name" value="VACUOLAR FUSION PROTEIN CCZ1 HOMOLOG-RELATED"/>
    <property type="match status" value="1"/>
</dbReference>
<dbReference type="PANTHER" id="PTHR13056:SF0">
    <property type="entry name" value="VACUOLAR FUSION PROTEIN CCZ1 HOMOLOG-RELATED"/>
    <property type="match status" value="1"/>
</dbReference>
<evidence type="ECO:0000256" key="1">
    <source>
        <dbReference type="ARBA" id="ARBA00005352"/>
    </source>
</evidence>
<keyword evidence="4" id="KW-1185">Reference proteome</keyword>
<comment type="caution">
    <text evidence="3">The sequence shown here is derived from an EMBL/GenBank/DDBJ whole genome shotgun (WGS) entry which is preliminary data.</text>
</comment>
<dbReference type="EMBL" id="JALJOR010000002">
    <property type="protein sequence ID" value="KAK9823556.1"/>
    <property type="molecule type" value="Genomic_DNA"/>
</dbReference>
<reference evidence="3 4" key="1">
    <citation type="journal article" date="2024" name="Nat. Commun.">
        <title>Phylogenomics reveals the evolutionary origins of lichenization in chlorophyte algae.</title>
        <authorList>
            <person name="Puginier C."/>
            <person name="Libourel C."/>
            <person name="Otte J."/>
            <person name="Skaloud P."/>
            <person name="Haon M."/>
            <person name="Grisel S."/>
            <person name="Petersen M."/>
            <person name="Berrin J.G."/>
            <person name="Delaux P.M."/>
            <person name="Dal Grande F."/>
            <person name="Keller J."/>
        </authorList>
    </citation>
    <scope>NUCLEOTIDE SEQUENCE [LARGE SCALE GENOMIC DNA]</scope>
    <source>
        <strain evidence="3 4">SAG 2043</strain>
    </source>
</reference>
<sequence length="494" mass="54462">MASTLKPDREEKPDSRPLQLCIFDDRRGTVEGEEPDKILAFFPADVPVDEQTAAVGLVQAMVAFTSIFSQDAPADTMQAEKHRWVIHTCEPHIQMMLIANRQWHSAPVRDEGLRHLLRQLYSIFTLLHGPLQRLLDQDASGSAARTALKGVVAEFGDRLARGKGNEFISLHNPLSMRDGVPWLPLPRPLFTSMQSIINTLMLTSIRGSPAVHGALLLHEHFLLWSTVALADTSALYQCALHALLPAVRAVTQPSISKRLAKALPNSTASFRSRSAVQPQRVPLSSKAWRLLPTGVLGLRNGDAPYDANADVDIPHTWLQGGETQCGLLPFRAGDFLLLVLLNDRMSASPEVLSAISQAAVAPLKKLSGRATEELHRVNRFHVPGYRYLYKDTMLGAVRASPASKVATLSKESLALANSVRAELDAEERCREAEPTQVRYAEVLVRGPHDCWVTAKQAGQHEVSIVLEQRNEDDLLEVSKVAQKLTSKHMPNTFA</sequence>
<dbReference type="Proteomes" id="UP001489004">
    <property type="component" value="Unassembled WGS sequence"/>
</dbReference>
<feature type="domain" description="CCZ1/INTU/HSP4 first Longin" evidence="2">
    <location>
        <begin position="21"/>
        <end position="129"/>
    </location>
</feature>
<evidence type="ECO:0000259" key="2">
    <source>
        <dbReference type="Pfam" id="PF19031"/>
    </source>
</evidence>
<gene>
    <name evidence="3" type="ORF">WJX72_003727</name>
</gene>
<dbReference type="Pfam" id="PF19031">
    <property type="entry name" value="Intu_longin_1"/>
    <property type="match status" value="1"/>
</dbReference>
<protein>
    <recommendedName>
        <fullName evidence="2">CCZ1/INTU/HSP4 first Longin domain-containing protein</fullName>
    </recommendedName>
</protein>
<dbReference type="GO" id="GO:0016192">
    <property type="term" value="P:vesicle-mediated transport"/>
    <property type="evidence" value="ECO:0007669"/>
    <property type="project" value="InterPro"/>
</dbReference>
<dbReference type="InterPro" id="IPR013176">
    <property type="entry name" value="Ccz1"/>
</dbReference>
<organism evidence="3 4">
    <name type="scientific">[Myrmecia] bisecta</name>
    <dbReference type="NCBI Taxonomy" id="41462"/>
    <lineage>
        <taxon>Eukaryota</taxon>
        <taxon>Viridiplantae</taxon>
        <taxon>Chlorophyta</taxon>
        <taxon>core chlorophytes</taxon>
        <taxon>Trebouxiophyceae</taxon>
        <taxon>Trebouxiales</taxon>
        <taxon>Trebouxiaceae</taxon>
        <taxon>Myrmecia</taxon>
    </lineage>
</organism>
<dbReference type="GO" id="GO:0035658">
    <property type="term" value="C:Mon1-Ccz1 complex"/>
    <property type="evidence" value="ECO:0007669"/>
    <property type="project" value="InterPro"/>
</dbReference>
<dbReference type="InterPro" id="IPR043987">
    <property type="entry name" value="CCZ1/INTU/HSP4_longin_1"/>
</dbReference>
<evidence type="ECO:0000313" key="3">
    <source>
        <dbReference type="EMBL" id="KAK9823556.1"/>
    </source>
</evidence>
<proteinExistence type="inferred from homology"/>
<name>A0AAW1QPT4_9CHLO</name>
<dbReference type="AlphaFoldDB" id="A0AAW1QPT4"/>